<dbReference type="InterPro" id="IPR032675">
    <property type="entry name" value="LRR_dom_sf"/>
</dbReference>
<dbReference type="AlphaFoldDB" id="A0A645GRL2"/>
<name>A0A645GRL2_9ZZZZ</name>
<dbReference type="EMBL" id="VSSQ01079291">
    <property type="protein sequence ID" value="MPN28856.1"/>
    <property type="molecule type" value="Genomic_DNA"/>
</dbReference>
<gene>
    <name evidence="1" type="ORF">SDC9_176301</name>
</gene>
<dbReference type="InterPro" id="IPR026906">
    <property type="entry name" value="LRR_5"/>
</dbReference>
<accession>A0A645GRL2</accession>
<sequence>MPNLEKINFSEGLEYIAAGAISGCPKLQPFKLPQSLKYIGRLDAGEGSYHPFKYTEQEFVIFGDGVLRAYNGTDTTITIPNNVKVLSFLGGIIKKDTEKVIIPESVKILESLYVPNNQWLSGGAPMINLKEIYFPASIQKLGDDFYYTSIMWLESLKADKYVTFYVKKGSFMESVFKFHNMAYKYY</sequence>
<dbReference type="Pfam" id="PF13306">
    <property type="entry name" value="LRR_5"/>
    <property type="match status" value="1"/>
</dbReference>
<proteinExistence type="predicted"/>
<protein>
    <submittedName>
        <fullName evidence="1">Uncharacterized protein</fullName>
    </submittedName>
</protein>
<organism evidence="1">
    <name type="scientific">bioreactor metagenome</name>
    <dbReference type="NCBI Taxonomy" id="1076179"/>
    <lineage>
        <taxon>unclassified sequences</taxon>
        <taxon>metagenomes</taxon>
        <taxon>ecological metagenomes</taxon>
    </lineage>
</organism>
<reference evidence="1" key="1">
    <citation type="submission" date="2019-08" db="EMBL/GenBank/DDBJ databases">
        <authorList>
            <person name="Kucharzyk K."/>
            <person name="Murdoch R.W."/>
            <person name="Higgins S."/>
            <person name="Loffler F."/>
        </authorList>
    </citation>
    <scope>NUCLEOTIDE SEQUENCE</scope>
</reference>
<comment type="caution">
    <text evidence="1">The sequence shown here is derived from an EMBL/GenBank/DDBJ whole genome shotgun (WGS) entry which is preliminary data.</text>
</comment>
<evidence type="ECO:0000313" key="1">
    <source>
        <dbReference type="EMBL" id="MPN28856.1"/>
    </source>
</evidence>
<dbReference type="Gene3D" id="3.80.10.10">
    <property type="entry name" value="Ribonuclease Inhibitor"/>
    <property type="match status" value="1"/>
</dbReference>